<dbReference type="AlphaFoldDB" id="A0A8H4V9J1"/>
<dbReference type="SUPFAM" id="SSF51556">
    <property type="entry name" value="Metallo-dependent hydrolases"/>
    <property type="match status" value="1"/>
</dbReference>
<name>A0A8H4V9J1_9HYPO</name>
<evidence type="ECO:0000256" key="1">
    <source>
        <dbReference type="SAM" id="MobiDB-lite"/>
    </source>
</evidence>
<comment type="caution">
    <text evidence="2">The sequence shown here is derived from an EMBL/GenBank/DDBJ whole genome shotgun (WGS) entry which is preliminary data.</text>
</comment>
<gene>
    <name evidence="2" type="ORF">G6O67_000355</name>
</gene>
<dbReference type="PANTHER" id="PTHR47345:SF1">
    <property type="entry name" value="CUT9-INTERACTING PROTEIN SCN1"/>
    <property type="match status" value="1"/>
</dbReference>
<dbReference type="EMBL" id="JAAVMX010000001">
    <property type="protein sequence ID" value="KAF4513032.1"/>
    <property type="molecule type" value="Genomic_DNA"/>
</dbReference>
<feature type="region of interest" description="Disordered" evidence="1">
    <location>
        <begin position="1"/>
        <end position="36"/>
    </location>
</feature>
<dbReference type="PANTHER" id="PTHR47345">
    <property type="entry name" value="CUT9-INTERACTING PROTEIN SCN1"/>
    <property type="match status" value="1"/>
</dbReference>
<keyword evidence="3" id="KW-1185">Reference proteome</keyword>
<evidence type="ECO:0000313" key="3">
    <source>
        <dbReference type="Proteomes" id="UP000557566"/>
    </source>
</evidence>
<feature type="compositionally biased region" description="Polar residues" evidence="1">
    <location>
        <begin position="23"/>
        <end position="33"/>
    </location>
</feature>
<reference evidence="2 3" key="1">
    <citation type="journal article" date="2020" name="Genome Biol. Evol.">
        <title>A new high-quality draft genome assembly of the Chinese cordyceps Ophiocordyceps sinensis.</title>
        <authorList>
            <person name="Shu R."/>
            <person name="Zhang J."/>
            <person name="Meng Q."/>
            <person name="Zhang H."/>
            <person name="Zhou G."/>
            <person name="Li M."/>
            <person name="Wu P."/>
            <person name="Zhao Y."/>
            <person name="Chen C."/>
            <person name="Qin Q."/>
        </authorList>
    </citation>
    <scope>NUCLEOTIDE SEQUENCE [LARGE SCALE GENOMIC DNA]</scope>
    <source>
        <strain evidence="2 3">IOZ07</strain>
    </source>
</reference>
<dbReference type="OrthoDB" id="413993at2759"/>
<accession>A0A8H4V9J1</accession>
<dbReference type="InterPro" id="IPR001130">
    <property type="entry name" value="TatD-like"/>
</dbReference>
<dbReference type="InterPro" id="IPR032466">
    <property type="entry name" value="Metal_Hydrolase"/>
</dbReference>
<dbReference type="Proteomes" id="UP000557566">
    <property type="component" value="Unassembled WGS sequence"/>
</dbReference>
<feature type="compositionally biased region" description="Acidic residues" evidence="1">
    <location>
        <begin position="325"/>
        <end position="337"/>
    </location>
</feature>
<sequence length="465" mass="50429">MCQHRLQVEEGPSCPDSCPDLEQPQQRPLSNQDAPMPPFPWHLPVFDAHCHPTDTMASVAASLPRMRAAALAIMATRAQDQQLVADVAASHGLDPGAASLLPLSDDGELRHAQRLVKDGPGEETEPSGCRVVPSFGWHPWFSHQLYDDGDPQSTYTPPVDETDLHALHLAKTAHYQAVLAPAPNKDDDNVLIASLPTPVPLSSFVAATRARLDSFPHALVGEIGLDKGFRLPCQWDPSDVACRNDALTPGGREGRLLSPHRVRIAHQQTVLRAQLSLAAANGRPVSVHGVRAHGVLYDTISGTWKGHECRVPYRREKRLVAPGAEDTDDSEAEDTDDGDAHEGPEPGARPPYPPRICLHSYGGGADLLRQWMQPSVPAKIFVSLSSAVNLGSDAGRTKLDPVVRAVPDDRILVESDLNAAGPLMDAALEDMYRIVCEVKGWALDEGVRRIGRNFDDFVFGGYSGR</sequence>
<dbReference type="Pfam" id="PF01026">
    <property type="entry name" value="TatD_DNase"/>
    <property type="match status" value="1"/>
</dbReference>
<proteinExistence type="predicted"/>
<dbReference type="GO" id="GO:0016788">
    <property type="term" value="F:hydrolase activity, acting on ester bonds"/>
    <property type="evidence" value="ECO:0007669"/>
    <property type="project" value="InterPro"/>
</dbReference>
<protein>
    <submittedName>
        <fullName evidence="2">Uncharacterized protein</fullName>
    </submittedName>
</protein>
<dbReference type="Gene3D" id="3.20.20.140">
    <property type="entry name" value="Metal-dependent hydrolases"/>
    <property type="match status" value="1"/>
</dbReference>
<organism evidence="2 3">
    <name type="scientific">Ophiocordyceps sinensis</name>
    <dbReference type="NCBI Taxonomy" id="72228"/>
    <lineage>
        <taxon>Eukaryota</taxon>
        <taxon>Fungi</taxon>
        <taxon>Dikarya</taxon>
        <taxon>Ascomycota</taxon>
        <taxon>Pezizomycotina</taxon>
        <taxon>Sordariomycetes</taxon>
        <taxon>Hypocreomycetidae</taxon>
        <taxon>Hypocreales</taxon>
        <taxon>Ophiocordycipitaceae</taxon>
        <taxon>Ophiocordyceps</taxon>
    </lineage>
</organism>
<feature type="region of interest" description="Disordered" evidence="1">
    <location>
        <begin position="318"/>
        <end position="354"/>
    </location>
</feature>
<evidence type="ECO:0000313" key="2">
    <source>
        <dbReference type="EMBL" id="KAF4513032.1"/>
    </source>
</evidence>
<dbReference type="InterPro" id="IPR053044">
    <property type="entry name" value="Metallo-hydrolase/TatD-type"/>
</dbReference>